<evidence type="ECO:0000313" key="3">
    <source>
        <dbReference type="Proteomes" id="UP000230779"/>
    </source>
</evidence>
<dbReference type="SUPFAM" id="SSF53098">
    <property type="entry name" value="Ribonuclease H-like"/>
    <property type="match status" value="1"/>
</dbReference>
<gene>
    <name evidence="2" type="ORF">COY66_06000</name>
</gene>
<feature type="domain" description="YprB ribonuclease H-like" evidence="1">
    <location>
        <begin position="6"/>
        <end position="151"/>
    </location>
</feature>
<sequence length="189" mass="21691">MNEIVLDIETQNPFQFGNKDVRDLKVSLVGLYHYGQDQFLSFPEAKLGELWPLLEHADQIIGYNIKGFDFPVLNNYYSGNTAHFPALDLMEIIYQKLGFRVSLQDVARPTLNVGKTGDGLKAIKLFREGKMDELRDYCLQDVRLTRDLYEYGKKHGKILYENKLGKGEIAVDFNPSTDQKHSLNFTLPI</sequence>
<dbReference type="GO" id="GO:0003676">
    <property type="term" value="F:nucleic acid binding"/>
    <property type="evidence" value="ECO:0007669"/>
    <property type="project" value="InterPro"/>
</dbReference>
<dbReference type="InterPro" id="IPR036397">
    <property type="entry name" value="RNaseH_sf"/>
</dbReference>
<accession>A0A2M7RHA8</accession>
<dbReference type="InterPro" id="IPR038720">
    <property type="entry name" value="YprB_RNase_H-like_dom"/>
</dbReference>
<reference evidence="2 3" key="1">
    <citation type="submission" date="2017-09" db="EMBL/GenBank/DDBJ databases">
        <title>Depth-based differentiation of microbial function through sediment-hosted aquifers and enrichment of novel symbionts in the deep terrestrial subsurface.</title>
        <authorList>
            <person name="Probst A.J."/>
            <person name="Ladd B."/>
            <person name="Jarett J.K."/>
            <person name="Geller-Mcgrath D.E."/>
            <person name="Sieber C.M."/>
            <person name="Emerson J.B."/>
            <person name="Anantharaman K."/>
            <person name="Thomas B.C."/>
            <person name="Malmstrom R."/>
            <person name="Stieglmeier M."/>
            <person name="Klingl A."/>
            <person name="Woyke T."/>
            <person name="Ryan C.M."/>
            <person name="Banfield J.F."/>
        </authorList>
    </citation>
    <scope>NUCLEOTIDE SEQUENCE [LARGE SCALE GENOMIC DNA]</scope>
    <source>
        <strain evidence="2">CG_4_10_14_0_8_um_filter_42_10</strain>
    </source>
</reference>
<proteinExistence type="predicted"/>
<dbReference type="InterPro" id="IPR012337">
    <property type="entry name" value="RNaseH-like_sf"/>
</dbReference>
<dbReference type="Pfam" id="PF13482">
    <property type="entry name" value="RNase_H_2"/>
    <property type="match status" value="1"/>
</dbReference>
<name>A0A2M7RHA8_9BACT</name>
<organism evidence="2 3">
    <name type="scientific">Candidatus Kerfeldbacteria bacterium CG_4_10_14_0_8_um_filter_42_10</name>
    <dbReference type="NCBI Taxonomy" id="2014248"/>
    <lineage>
        <taxon>Bacteria</taxon>
        <taxon>Candidatus Kerfeldiibacteriota</taxon>
    </lineage>
</organism>
<protein>
    <recommendedName>
        <fullName evidence="1">YprB ribonuclease H-like domain-containing protein</fullName>
    </recommendedName>
</protein>
<dbReference type="AlphaFoldDB" id="A0A2M7RHA8"/>
<comment type="caution">
    <text evidence="2">The sequence shown here is derived from an EMBL/GenBank/DDBJ whole genome shotgun (WGS) entry which is preliminary data.</text>
</comment>
<dbReference type="EMBL" id="PFMD01000069">
    <property type="protein sequence ID" value="PIY95746.1"/>
    <property type="molecule type" value="Genomic_DNA"/>
</dbReference>
<dbReference type="Proteomes" id="UP000230779">
    <property type="component" value="Unassembled WGS sequence"/>
</dbReference>
<evidence type="ECO:0000259" key="1">
    <source>
        <dbReference type="Pfam" id="PF13482"/>
    </source>
</evidence>
<evidence type="ECO:0000313" key="2">
    <source>
        <dbReference type="EMBL" id="PIY95746.1"/>
    </source>
</evidence>
<dbReference type="Gene3D" id="3.30.420.10">
    <property type="entry name" value="Ribonuclease H-like superfamily/Ribonuclease H"/>
    <property type="match status" value="1"/>
</dbReference>